<feature type="transmembrane region" description="Helical" evidence="1">
    <location>
        <begin position="89"/>
        <end position="110"/>
    </location>
</feature>
<protein>
    <submittedName>
        <fullName evidence="4">MHYT domain-containing protein, NO-binding membrane sensor</fullName>
    </submittedName>
</protein>
<feature type="transmembrane region" description="Helical" evidence="1">
    <location>
        <begin position="179"/>
        <end position="202"/>
    </location>
</feature>
<feature type="transmembrane region" description="Helical" evidence="1">
    <location>
        <begin position="148"/>
        <end position="172"/>
    </location>
</feature>
<evidence type="ECO:0000256" key="2">
    <source>
        <dbReference type="SAM" id="MobiDB-lite"/>
    </source>
</evidence>
<dbReference type="PANTHER" id="PTHR35152:SF1">
    <property type="entry name" value="DOMAIN SIGNALLING PROTEIN, PUTATIVE (AFU_ORTHOLOGUE AFUA_5G11310)-RELATED"/>
    <property type="match status" value="1"/>
</dbReference>
<feature type="domain" description="MHYT" evidence="3">
    <location>
        <begin position="16"/>
        <end position="205"/>
    </location>
</feature>
<name>A0A1I1IMP2_9ACTN</name>
<feature type="transmembrane region" description="Helical" evidence="1">
    <location>
        <begin position="117"/>
        <end position="136"/>
    </location>
</feature>
<dbReference type="PROSITE" id="PS50924">
    <property type="entry name" value="MHYT"/>
    <property type="match status" value="1"/>
</dbReference>
<dbReference type="GO" id="GO:0016020">
    <property type="term" value="C:membrane"/>
    <property type="evidence" value="ECO:0007669"/>
    <property type="project" value="UniProtKB-UniRule"/>
</dbReference>
<feature type="transmembrane region" description="Helical" evidence="1">
    <location>
        <begin position="20"/>
        <end position="40"/>
    </location>
</feature>
<feature type="region of interest" description="Disordered" evidence="2">
    <location>
        <begin position="252"/>
        <end position="284"/>
    </location>
</feature>
<dbReference type="STRING" id="910347.SAMN05421773_103108"/>
<evidence type="ECO:0000256" key="1">
    <source>
        <dbReference type="PROSITE-ProRule" id="PRU00244"/>
    </source>
</evidence>
<dbReference type="InterPro" id="IPR005330">
    <property type="entry name" value="MHYT_dom"/>
</dbReference>
<feature type="transmembrane region" description="Helical" evidence="1">
    <location>
        <begin position="52"/>
        <end position="77"/>
    </location>
</feature>
<keyword evidence="1" id="KW-1133">Transmembrane helix</keyword>
<dbReference type="EMBL" id="FOLM01000003">
    <property type="protein sequence ID" value="SFC37181.1"/>
    <property type="molecule type" value="Genomic_DNA"/>
</dbReference>
<organism evidence="4 5">
    <name type="scientific">Streptomyces aidingensis</name>
    <dbReference type="NCBI Taxonomy" id="910347"/>
    <lineage>
        <taxon>Bacteria</taxon>
        <taxon>Bacillati</taxon>
        <taxon>Actinomycetota</taxon>
        <taxon>Actinomycetes</taxon>
        <taxon>Kitasatosporales</taxon>
        <taxon>Streptomycetaceae</taxon>
        <taxon>Streptomyces</taxon>
    </lineage>
</organism>
<evidence type="ECO:0000259" key="3">
    <source>
        <dbReference type="PROSITE" id="PS50924"/>
    </source>
</evidence>
<feature type="compositionally biased region" description="Pro residues" evidence="2">
    <location>
        <begin position="261"/>
        <end position="270"/>
    </location>
</feature>
<keyword evidence="1" id="KW-0812">Transmembrane</keyword>
<dbReference type="RefSeq" id="WP_093837959.1">
    <property type="nucleotide sequence ID" value="NZ_FOLM01000003.1"/>
</dbReference>
<reference evidence="4 5" key="1">
    <citation type="submission" date="2016-10" db="EMBL/GenBank/DDBJ databases">
        <authorList>
            <person name="de Groot N.N."/>
        </authorList>
    </citation>
    <scope>NUCLEOTIDE SEQUENCE [LARGE SCALE GENOMIC DNA]</scope>
    <source>
        <strain evidence="4 5">CGMCC 4.5739</strain>
    </source>
</reference>
<dbReference type="PANTHER" id="PTHR35152">
    <property type="entry name" value="DOMAIN SIGNALLING PROTEIN, PUTATIVE (AFU_ORTHOLOGUE AFUA_5G11310)-RELATED"/>
    <property type="match status" value="1"/>
</dbReference>
<dbReference type="Pfam" id="PF03707">
    <property type="entry name" value="MHYT"/>
    <property type="match status" value="3"/>
</dbReference>
<proteinExistence type="predicted"/>
<dbReference type="Proteomes" id="UP000199207">
    <property type="component" value="Unassembled WGS sequence"/>
</dbReference>
<gene>
    <name evidence="4" type="ORF">SAMN05421773_103108</name>
</gene>
<feature type="transmembrane region" description="Helical" evidence="1">
    <location>
        <begin position="222"/>
        <end position="242"/>
    </location>
</feature>
<accession>A0A1I1IMP2</accession>
<sequence length="284" mass="28235">MVVTAASAVPVEGFAYGPLTPVLGFAMAVLGSALGLRCTVRALATRGGTRAGWLGLGAVAIGTGIFTMHFIAMMGFAAGSLRIGYDMPLTYASLLTAILVVGVGVFLVGYGRGATGFLLCGGLAGGLGVAAMHYMGMASMRMDGELSYSALSVAASVAVAVVAATTALWFAVSISGLRAALGASVIMGVAVTGMHYTGMTGISVHSDSPGAHPVSGSPVEVLLPVLIIPVLLLVFTSLFVGLDPMTTEDIQRARRDGADGGPPPPDPPGGPGGGASRGIAATAR</sequence>
<evidence type="ECO:0000313" key="4">
    <source>
        <dbReference type="EMBL" id="SFC37181.1"/>
    </source>
</evidence>
<dbReference type="OrthoDB" id="3763366at2"/>
<dbReference type="AlphaFoldDB" id="A0A1I1IMP2"/>
<evidence type="ECO:0000313" key="5">
    <source>
        <dbReference type="Proteomes" id="UP000199207"/>
    </source>
</evidence>
<keyword evidence="1" id="KW-0472">Membrane</keyword>
<keyword evidence="5" id="KW-1185">Reference proteome</keyword>